<dbReference type="InterPro" id="IPR025669">
    <property type="entry name" value="AAA_dom"/>
</dbReference>
<dbReference type="AlphaFoldDB" id="X8IQP0"/>
<evidence type="ECO:0000256" key="1">
    <source>
        <dbReference type="ARBA" id="ARBA00006976"/>
    </source>
</evidence>
<proteinExistence type="inferred from homology"/>
<comment type="subunit">
    <text evidence="3">Dimerizes in the presence of ATP but not ADP; ATP-binding is required for double-stranded (ds)DNA-binding. Interacts with DnaA.</text>
</comment>
<reference evidence="6 7" key="1">
    <citation type="submission" date="2014-01" db="EMBL/GenBank/DDBJ databases">
        <authorList>
            <person name="Durkin A.S."/>
            <person name="McCorrison J."/>
            <person name="Torralba M."/>
            <person name="Gillis M."/>
            <person name="Haft D.H."/>
            <person name="Methe B."/>
            <person name="Sutton G."/>
            <person name="Nelson K.E."/>
        </authorList>
    </citation>
    <scope>NUCLEOTIDE SEQUENCE [LARGE SCALE GENOMIC DNA]</scope>
    <source>
        <strain evidence="6 7">ATCC 33093</strain>
    </source>
</reference>
<evidence type="ECO:0000313" key="6">
    <source>
        <dbReference type="EMBL" id="EUC52110.1"/>
    </source>
</evidence>
<dbReference type="Gene3D" id="3.40.50.300">
    <property type="entry name" value="P-loop containing nucleotide triphosphate hydrolases"/>
    <property type="match status" value="1"/>
</dbReference>
<organism evidence="6 7">
    <name type="scientific">Mogibacterium timidum ATCC 33093</name>
    <dbReference type="NCBI Taxonomy" id="1401079"/>
    <lineage>
        <taxon>Bacteria</taxon>
        <taxon>Bacillati</taxon>
        <taxon>Bacillota</taxon>
        <taxon>Clostridia</taxon>
        <taxon>Peptostreptococcales</taxon>
        <taxon>Anaerovoracaceae</taxon>
        <taxon>Mogibacterium</taxon>
    </lineage>
</organism>
<dbReference type="InterPro" id="IPR050678">
    <property type="entry name" value="DNA_Partitioning_ATPase"/>
</dbReference>
<dbReference type="Pfam" id="PF13614">
    <property type="entry name" value="AAA_31"/>
    <property type="match status" value="1"/>
</dbReference>
<dbReference type="FunFam" id="3.40.50.300:FF:000285">
    <property type="entry name" value="Sporulation initiation inhibitor Soj"/>
    <property type="match status" value="1"/>
</dbReference>
<evidence type="ECO:0000256" key="3">
    <source>
        <dbReference type="ARBA" id="ARBA00062323"/>
    </source>
</evidence>
<feature type="domain" description="AAA" evidence="5">
    <location>
        <begin position="1"/>
        <end position="188"/>
    </location>
</feature>
<name>X8IQP0_9FIRM</name>
<gene>
    <name evidence="6" type="ORF">HMPREF0581_0297</name>
</gene>
<evidence type="ECO:0000313" key="7">
    <source>
        <dbReference type="Proteomes" id="UP000022645"/>
    </source>
</evidence>
<evidence type="ECO:0000256" key="4">
    <source>
        <dbReference type="ARBA" id="ARBA00071824"/>
    </source>
</evidence>
<dbReference type="InterPro" id="IPR027417">
    <property type="entry name" value="P-loop_NTPase"/>
</dbReference>
<sequence length="266" mass="29229">MKIVSVVNHKGGVGKTTITINLGAELAERGNKVLLIDLDSQGNLTKATGIDVHRTGDNLYTVASALNGIMKGQEIDPLKYIYRTNISDNLDVVPCCIDMADTKIALNIAMARETMLKLFIEEIVKSKNYDYVLIDNAPSIEVDFQNSLVASDEVLIITEADEFSTDGMESLLKQLGKIKSFFNPKLEVAGVLINKADCRTNLCKDMIGIIRELFGKLKVFNTVIPASVKLKESQIMKVSIKTYDKDNAVAKAISSFTDEFEGKVAK</sequence>
<dbReference type="SUPFAM" id="SSF52540">
    <property type="entry name" value="P-loop containing nucleoside triphosphate hydrolases"/>
    <property type="match status" value="1"/>
</dbReference>
<comment type="catalytic activity">
    <reaction evidence="2">
        <text>ATP + H2O = ADP + phosphate + H(+)</text>
        <dbReference type="Rhea" id="RHEA:13065"/>
        <dbReference type="ChEBI" id="CHEBI:15377"/>
        <dbReference type="ChEBI" id="CHEBI:15378"/>
        <dbReference type="ChEBI" id="CHEBI:30616"/>
        <dbReference type="ChEBI" id="CHEBI:43474"/>
        <dbReference type="ChEBI" id="CHEBI:456216"/>
    </reaction>
</comment>
<dbReference type="CDD" id="cd02042">
    <property type="entry name" value="ParAB_family"/>
    <property type="match status" value="1"/>
</dbReference>
<comment type="similarity">
    <text evidence="1">Belongs to the ParA family.</text>
</comment>
<evidence type="ECO:0000256" key="2">
    <source>
        <dbReference type="ARBA" id="ARBA00049360"/>
    </source>
</evidence>
<dbReference type="Proteomes" id="UP000022645">
    <property type="component" value="Unassembled WGS sequence"/>
</dbReference>
<accession>X8IQP0</accession>
<dbReference type="RefSeq" id="WP_036381216.1">
    <property type="nucleotide sequence ID" value="NZ_JALU01000020.1"/>
</dbReference>
<dbReference type="PANTHER" id="PTHR13696">
    <property type="entry name" value="P-LOOP CONTAINING NUCLEOSIDE TRIPHOSPHATE HYDROLASE"/>
    <property type="match status" value="1"/>
</dbReference>
<protein>
    <recommendedName>
        <fullName evidence="4">Sporulation initiation inhibitor protein Soj</fullName>
    </recommendedName>
</protein>
<dbReference type="EMBL" id="JALU01000020">
    <property type="protein sequence ID" value="EUC52110.1"/>
    <property type="molecule type" value="Genomic_DNA"/>
</dbReference>
<evidence type="ECO:0000259" key="5">
    <source>
        <dbReference type="Pfam" id="PF13614"/>
    </source>
</evidence>
<dbReference type="PANTHER" id="PTHR13696:SF99">
    <property type="entry name" value="COBYRINIC ACID AC-DIAMIDE SYNTHASE"/>
    <property type="match status" value="1"/>
</dbReference>
<comment type="caution">
    <text evidence="6">The sequence shown here is derived from an EMBL/GenBank/DDBJ whole genome shotgun (WGS) entry which is preliminary data.</text>
</comment>